<sequence length="104" mass="12544">VTRGIYTDCLLNYETVRYFEGRCMRHRGIWRLLGSIRVWRRGSFVSVSVSSHFKNYVFISQPPEPRTNARHHIRSSGRFFDRRIAHHEEIVIYSDIVMFITYYE</sequence>
<accession>A0A9P7E6A3</accession>
<proteinExistence type="predicted"/>
<dbReference type="EMBL" id="JABBWG010000026">
    <property type="protein sequence ID" value="KAG1812487.1"/>
    <property type="molecule type" value="Genomic_DNA"/>
</dbReference>
<reference evidence="1" key="1">
    <citation type="journal article" date="2020" name="New Phytol.">
        <title>Comparative genomics reveals dynamic genome evolution in host specialist ectomycorrhizal fungi.</title>
        <authorList>
            <person name="Lofgren L.A."/>
            <person name="Nguyen N.H."/>
            <person name="Vilgalys R."/>
            <person name="Ruytinx J."/>
            <person name="Liao H.L."/>
            <person name="Branco S."/>
            <person name="Kuo A."/>
            <person name="LaButti K."/>
            <person name="Lipzen A."/>
            <person name="Andreopoulos W."/>
            <person name="Pangilinan J."/>
            <person name="Riley R."/>
            <person name="Hundley H."/>
            <person name="Na H."/>
            <person name="Barry K."/>
            <person name="Grigoriev I.V."/>
            <person name="Stajich J.E."/>
            <person name="Kennedy P.G."/>
        </authorList>
    </citation>
    <scope>NUCLEOTIDE SEQUENCE</scope>
    <source>
        <strain evidence="1">MN1</strain>
    </source>
</reference>
<dbReference type="GeneID" id="64630263"/>
<protein>
    <submittedName>
        <fullName evidence="1">Uncharacterized protein</fullName>
    </submittedName>
</protein>
<dbReference type="AlphaFoldDB" id="A0A9P7E6A3"/>
<name>A0A9P7E6A3_9AGAM</name>
<keyword evidence="2" id="KW-1185">Reference proteome</keyword>
<dbReference type="RefSeq" id="XP_041190632.1">
    <property type="nucleotide sequence ID" value="XM_041336246.1"/>
</dbReference>
<feature type="non-terminal residue" evidence="1">
    <location>
        <position position="104"/>
    </location>
</feature>
<evidence type="ECO:0000313" key="1">
    <source>
        <dbReference type="EMBL" id="KAG1812487.1"/>
    </source>
</evidence>
<evidence type="ECO:0000313" key="2">
    <source>
        <dbReference type="Proteomes" id="UP000807769"/>
    </source>
</evidence>
<comment type="caution">
    <text evidence="1">The sequence shown here is derived from an EMBL/GenBank/DDBJ whole genome shotgun (WGS) entry which is preliminary data.</text>
</comment>
<organism evidence="1 2">
    <name type="scientific">Suillus subaureus</name>
    <dbReference type="NCBI Taxonomy" id="48587"/>
    <lineage>
        <taxon>Eukaryota</taxon>
        <taxon>Fungi</taxon>
        <taxon>Dikarya</taxon>
        <taxon>Basidiomycota</taxon>
        <taxon>Agaricomycotina</taxon>
        <taxon>Agaricomycetes</taxon>
        <taxon>Agaricomycetidae</taxon>
        <taxon>Boletales</taxon>
        <taxon>Suillineae</taxon>
        <taxon>Suillaceae</taxon>
        <taxon>Suillus</taxon>
    </lineage>
</organism>
<gene>
    <name evidence="1" type="ORF">BJ212DRAFT_1369972</name>
</gene>
<dbReference type="Proteomes" id="UP000807769">
    <property type="component" value="Unassembled WGS sequence"/>
</dbReference>